<dbReference type="Proteomes" id="UP000783253">
    <property type="component" value="Unassembled WGS sequence"/>
</dbReference>
<organism evidence="2 3">
    <name type="scientific">Qipengyuania polymorpha</name>
    <dbReference type="NCBI Taxonomy" id="2867234"/>
    <lineage>
        <taxon>Bacteria</taxon>
        <taxon>Pseudomonadati</taxon>
        <taxon>Pseudomonadota</taxon>
        <taxon>Alphaproteobacteria</taxon>
        <taxon>Sphingomonadales</taxon>
        <taxon>Erythrobacteraceae</taxon>
        <taxon>Qipengyuania</taxon>
    </lineage>
</organism>
<reference evidence="2 3" key="1">
    <citation type="submission" date="2021-08" db="EMBL/GenBank/DDBJ databases">
        <title>Comparative Genomics Analysis of the Genus Qipengyuania Reveals Extensive Genetic Diversity and Metabolic Versatility, Including the Description of Fifteen Novel Species.</title>
        <authorList>
            <person name="Liu Y."/>
        </authorList>
    </citation>
    <scope>NUCLEOTIDE SEQUENCE [LARGE SCALE GENOMIC DNA]</scope>
    <source>
        <strain evidence="2 3">1NDH17</strain>
    </source>
</reference>
<evidence type="ECO:0000256" key="1">
    <source>
        <dbReference type="SAM" id="SignalP"/>
    </source>
</evidence>
<dbReference type="RefSeq" id="WP_221572628.1">
    <property type="nucleotide sequence ID" value="NZ_JAIGNK010000001.1"/>
</dbReference>
<dbReference type="NCBIfam" id="TIGR04433">
    <property type="entry name" value="UrcA_uranyl"/>
    <property type="match status" value="1"/>
</dbReference>
<name>A0ABS7IV35_9SPHN</name>
<accession>A0ABS7IV35</accession>
<gene>
    <name evidence="2" type="ORF">K3152_03535</name>
</gene>
<keyword evidence="3" id="KW-1185">Reference proteome</keyword>
<feature type="signal peptide" evidence="1">
    <location>
        <begin position="1"/>
        <end position="21"/>
    </location>
</feature>
<dbReference type="InterPro" id="IPR030972">
    <property type="entry name" value="UrcA_uranyl"/>
</dbReference>
<proteinExistence type="predicted"/>
<dbReference type="EMBL" id="JAIGNK010000001">
    <property type="protein sequence ID" value="MBX7457309.1"/>
    <property type="molecule type" value="Genomic_DNA"/>
</dbReference>
<comment type="caution">
    <text evidence="2">The sequence shown here is derived from an EMBL/GenBank/DDBJ whole genome shotgun (WGS) entry which is preliminary data.</text>
</comment>
<feature type="chain" id="PRO_5046663280" evidence="1">
    <location>
        <begin position="22"/>
        <end position="106"/>
    </location>
</feature>
<evidence type="ECO:0000313" key="3">
    <source>
        <dbReference type="Proteomes" id="UP000783253"/>
    </source>
</evidence>
<protein>
    <submittedName>
        <fullName evidence="2">UrcA family protein</fullName>
    </submittedName>
</protein>
<keyword evidence="1" id="KW-0732">Signal</keyword>
<sequence length="106" mass="11279">MKKTFAFAAAALAVIATPAAAKDAPSVSVATADLDLTQSVDQEKLERRIENAARRACRLGGFDAETRRAERECRLAMAKNAAKKVELAIAAARSGRFALIKFDGNA</sequence>
<evidence type="ECO:0000313" key="2">
    <source>
        <dbReference type="EMBL" id="MBX7457309.1"/>
    </source>
</evidence>